<comment type="caution">
    <text evidence="2">The sequence shown here is derived from an EMBL/GenBank/DDBJ whole genome shotgun (WGS) entry which is preliminary data.</text>
</comment>
<evidence type="ECO:0000313" key="2">
    <source>
        <dbReference type="EMBL" id="KAJ1134951.1"/>
    </source>
</evidence>
<feature type="region of interest" description="Disordered" evidence="1">
    <location>
        <begin position="41"/>
        <end position="70"/>
    </location>
</feature>
<evidence type="ECO:0000256" key="1">
    <source>
        <dbReference type="SAM" id="MobiDB-lite"/>
    </source>
</evidence>
<protein>
    <submittedName>
        <fullName evidence="2">Uncharacterized protein</fullName>
    </submittedName>
</protein>
<name>A0AAV7Q5S9_PLEWA</name>
<proteinExistence type="predicted"/>
<keyword evidence="3" id="KW-1185">Reference proteome</keyword>
<feature type="compositionally biased region" description="Basic residues" evidence="1">
    <location>
        <begin position="55"/>
        <end position="65"/>
    </location>
</feature>
<evidence type="ECO:0000313" key="3">
    <source>
        <dbReference type="Proteomes" id="UP001066276"/>
    </source>
</evidence>
<accession>A0AAV7Q5S9</accession>
<dbReference type="Proteomes" id="UP001066276">
    <property type="component" value="Chromosome 6"/>
</dbReference>
<dbReference type="AlphaFoldDB" id="A0AAV7Q5S9"/>
<organism evidence="2 3">
    <name type="scientific">Pleurodeles waltl</name>
    <name type="common">Iberian ribbed newt</name>
    <dbReference type="NCBI Taxonomy" id="8319"/>
    <lineage>
        <taxon>Eukaryota</taxon>
        <taxon>Metazoa</taxon>
        <taxon>Chordata</taxon>
        <taxon>Craniata</taxon>
        <taxon>Vertebrata</taxon>
        <taxon>Euteleostomi</taxon>
        <taxon>Amphibia</taxon>
        <taxon>Batrachia</taxon>
        <taxon>Caudata</taxon>
        <taxon>Salamandroidea</taxon>
        <taxon>Salamandridae</taxon>
        <taxon>Pleurodelinae</taxon>
        <taxon>Pleurodeles</taxon>
    </lineage>
</organism>
<sequence length="109" mass="12664">MLPAYRPEVEHLVHSTNLAPESRLTVREDIMVVYPLKRAPVRSGRSTGRGLSRASPRRIRGRTRRCGCPPWRNKKNKINISSWVLLEKCDEFQATRSLKHEPKNKFIET</sequence>
<feature type="compositionally biased region" description="Low complexity" evidence="1">
    <location>
        <begin position="42"/>
        <end position="54"/>
    </location>
</feature>
<gene>
    <name evidence="2" type="ORF">NDU88_001397</name>
</gene>
<reference evidence="2" key="1">
    <citation type="journal article" date="2022" name="bioRxiv">
        <title>Sequencing and chromosome-scale assembly of the giantPleurodeles waltlgenome.</title>
        <authorList>
            <person name="Brown T."/>
            <person name="Elewa A."/>
            <person name="Iarovenko S."/>
            <person name="Subramanian E."/>
            <person name="Araus A.J."/>
            <person name="Petzold A."/>
            <person name="Susuki M."/>
            <person name="Suzuki K.-i.T."/>
            <person name="Hayashi T."/>
            <person name="Toyoda A."/>
            <person name="Oliveira C."/>
            <person name="Osipova E."/>
            <person name="Leigh N.D."/>
            <person name="Simon A."/>
            <person name="Yun M.H."/>
        </authorList>
    </citation>
    <scope>NUCLEOTIDE SEQUENCE</scope>
    <source>
        <strain evidence="2">20211129_DDA</strain>
        <tissue evidence="2">Liver</tissue>
    </source>
</reference>
<dbReference type="EMBL" id="JANPWB010000010">
    <property type="protein sequence ID" value="KAJ1134951.1"/>
    <property type="molecule type" value="Genomic_DNA"/>
</dbReference>